<sequence>MKPIYGAGLVNLPVTGLPLAVNCICTDRPDGKYRVSRPPIASNVKSETSSQADGVLEEMTVNNPSLDQGGGIILYRHLASYLNYNSVKATHLHSIFKGYWAIDGALISSIKCKDEQVVQFQYYR</sequence>
<accession>A0A9C7F803</accession>
<evidence type="ECO:0000313" key="1">
    <source>
        <dbReference type="EMBL" id="BDT62518.1"/>
    </source>
</evidence>
<proteinExistence type="predicted"/>
<name>A0A9C7F803_9VIRU</name>
<organism evidence="1">
    <name type="scientific">Melicertus latisulcatus pemonivirus</name>
    <dbReference type="NCBI Taxonomy" id="2984278"/>
    <lineage>
        <taxon>Viruses</taxon>
        <taxon>Viruses incertae sedis</taxon>
        <taxon>Naldaviricetes</taxon>
        <taxon>Nimaviridae</taxon>
    </lineage>
</organism>
<protein>
    <submittedName>
        <fullName evidence="1">Wsv325-like protein</fullName>
    </submittedName>
</protein>
<reference evidence="1" key="1">
    <citation type="submission" date="2022-10" db="EMBL/GenBank/DDBJ databases">
        <title>Genome sequences of endogenous nimaviruses in decapod crustaceans.</title>
        <authorList>
            <person name="Kawato S."/>
            <person name="Nozaki R."/>
            <person name="Kondo H."/>
            <person name="Hirono I."/>
        </authorList>
    </citation>
    <scope>NUCLEOTIDE SEQUENCE</scope>
    <source>
        <strain evidence="1">Okinawa2016</strain>
    </source>
</reference>
<dbReference type="EMBL" id="LC738875">
    <property type="protein sequence ID" value="BDT62518.1"/>
    <property type="molecule type" value="Genomic_DNA"/>
</dbReference>